<dbReference type="Gene3D" id="3.30.390.30">
    <property type="match status" value="1"/>
</dbReference>
<feature type="binding site" evidence="9">
    <location>
        <position position="264"/>
    </location>
    <ligand>
        <name>NAD(+)</name>
        <dbReference type="ChEBI" id="CHEBI:57540"/>
    </ligand>
</feature>
<dbReference type="PRINTS" id="PR00368">
    <property type="entry name" value="FADPNR"/>
</dbReference>
<dbReference type="GO" id="GO:0050660">
    <property type="term" value="F:flavin adenine dinucleotide binding"/>
    <property type="evidence" value="ECO:0007669"/>
    <property type="project" value="TreeGrafter"/>
</dbReference>
<dbReference type="PROSITE" id="PS00076">
    <property type="entry name" value="PYRIDINE_REDOX_1"/>
    <property type="match status" value="1"/>
</dbReference>
<evidence type="ECO:0000256" key="8">
    <source>
        <dbReference type="PIRSR" id="PIRSR000350-2"/>
    </source>
</evidence>
<feature type="active site" description="Proton acceptor" evidence="8">
    <location>
        <position position="442"/>
    </location>
</feature>
<dbReference type="Proteomes" id="UP000193285">
    <property type="component" value="Unassembled WGS sequence"/>
</dbReference>
<dbReference type="Pfam" id="PF02852">
    <property type="entry name" value="Pyr_redox_dim"/>
    <property type="match status" value="1"/>
</dbReference>
<dbReference type="EMBL" id="LQPN01000017">
    <property type="protein sequence ID" value="ORW51984.1"/>
    <property type="molecule type" value="Genomic_DNA"/>
</dbReference>
<dbReference type="PIRSF" id="PIRSF000350">
    <property type="entry name" value="Mercury_reductase_MerA"/>
    <property type="match status" value="1"/>
</dbReference>
<reference evidence="14 15" key="1">
    <citation type="journal article" date="2015" name="Emerg. Microbes Infect.">
        <title>Characterization of 17 strains belonging to the Mycobacterium simiae complex and description of Mycobacterium paraense sp. nov.</title>
        <authorList>
            <person name="Fusco da Costa A.R."/>
            <person name="Fedrizzi T."/>
            <person name="Lopes M.L."/>
            <person name="Pecorari M."/>
            <person name="Oliveira da Costa W.L."/>
            <person name="Giacobazzi E."/>
            <person name="da Costa Bahia J.R."/>
            <person name="De Sanctis V."/>
            <person name="Batista Lima K.V."/>
            <person name="Bertorelli R."/>
            <person name="Grottola A."/>
            <person name="Fabio A."/>
            <person name="Mariottini A."/>
            <person name="Ferretti P."/>
            <person name="Di Leva F."/>
            <person name="Fregni Serpini G."/>
            <person name="Tagliazucchi S."/>
            <person name="Rumpianesi F."/>
            <person name="Jousson O."/>
            <person name="Segata N."/>
            <person name="Tortoli E."/>
        </authorList>
    </citation>
    <scope>NUCLEOTIDE SEQUENCE [LARGE SCALE GENOMIC DNA]</scope>
    <source>
        <strain evidence="14 15">IEC33</strain>
    </source>
</reference>
<proteinExistence type="inferred from homology"/>
<evidence type="ECO:0000256" key="2">
    <source>
        <dbReference type="ARBA" id="ARBA00022630"/>
    </source>
</evidence>
<feature type="domain" description="FAD/NAD(P)-binding" evidence="13">
    <location>
        <begin position="6"/>
        <end position="316"/>
    </location>
</feature>
<sequence>MTTHFDAIIVGAGQAGPPLAGRLTAAGQRVAVIERKLVGGTCVNTGCIPTKTLVASAHAAHLARRGAEFGVGTGPVRVDMAKVKARKDDIMLADRKGVESWLEGMDGCTVVRGHARFEDPHTVSVNGDLLHADRIFLNVGGRAVVPDVPGLSDVEFLTNVSILELDTLPDHLVILGGSYIALEFAQMYRRFGARVTVVERGPRLASREDEDVSATVREILEAEGIDVVVGADDVRITKNGNGFELTPGAGAAPIAGTHLLVAVGRQPNTDDLGLQAAGVQTDARGYIVVDDQLKTNVEHIWAMGDCNGKGAFTHTSYNDFEIVAANLLDRDSGEPPRLVSDRITTYALYIDPPLGRAGMSVSQVRASGRKALIGKRPMTRVGRAVEKGETQGFMKVVVDAETDEILGAAILGVGGDEAIHAILDVMSAKAPYTTLARTMHIHPTVSELIPTMLQEMSPLDG</sequence>
<keyword evidence="5 11" id="KW-0560">Oxidoreductase</keyword>
<organism evidence="14 15">
    <name type="scientific">Mycobacterium paraense</name>
    <dbReference type="NCBI Taxonomy" id="767916"/>
    <lineage>
        <taxon>Bacteria</taxon>
        <taxon>Bacillati</taxon>
        <taxon>Actinomycetota</taxon>
        <taxon>Actinomycetes</taxon>
        <taxon>Mycobacteriales</taxon>
        <taxon>Mycobacteriaceae</taxon>
        <taxon>Mycobacterium</taxon>
        <taxon>Mycobacterium simiae complex</taxon>
    </lineage>
</organism>
<evidence type="ECO:0000256" key="6">
    <source>
        <dbReference type="ARBA" id="ARBA00023157"/>
    </source>
</evidence>
<evidence type="ECO:0000256" key="7">
    <source>
        <dbReference type="ARBA" id="ARBA00023284"/>
    </source>
</evidence>
<keyword evidence="7 11" id="KW-0676">Redox-active center</keyword>
<dbReference type="RefSeq" id="WP_085177627.1">
    <property type="nucleotide sequence ID" value="NZ_JACKVQ010000006.1"/>
</dbReference>
<feature type="domain" description="Pyridine nucleotide-disulphide oxidoreductase dimerisation" evidence="12">
    <location>
        <begin position="347"/>
        <end position="452"/>
    </location>
</feature>
<evidence type="ECO:0000313" key="15">
    <source>
        <dbReference type="Proteomes" id="UP000193285"/>
    </source>
</evidence>
<accession>A0A1X2AKS7</accession>
<keyword evidence="4" id="KW-0521">NADP</keyword>
<dbReference type="InterPro" id="IPR016156">
    <property type="entry name" value="FAD/NAD-linked_Rdtase_dimer_sf"/>
</dbReference>
<feature type="disulfide bond" description="Redox-active" evidence="10">
    <location>
        <begin position="42"/>
        <end position="47"/>
    </location>
</feature>
<dbReference type="PRINTS" id="PR00411">
    <property type="entry name" value="PNDRDTASEI"/>
</dbReference>
<keyword evidence="3 9" id="KW-0274">FAD</keyword>
<evidence type="ECO:0000256" key="4">
    <source>
        <dbReference type="ARBA" id="ARBA00022857"/>
    </source>
</evidence>
<dbReference type="InterPro" id="IPR004099">
    <property type="entry name" value="Pyr_nucl-diS_OxRdtase_dimer"/>
</dbReference>
<dbReference type="InterPro" id="IPR012999">
    <property type="entry name" value="Pyr_OxRdtase_I_AS"/>
</dbReference>
<dbReference type="STRING" id="767916.AWB91_26045"/>
<dbReference type="AlphaFoldDB" id="A0A1X2AKS7"/>
<dbReference type="InterPro" id="IPR036188">
    <property type="entry name" value="FAD/NAD-bd_sf"/>
</dbReference>
<feature type="binding site" evidence="9">
    <location>
        <position position="305"/>
    </location>
    <ligand>
        <name>NAD(+)</name>
        <dbReference type="ChEBI" id="CHEBI:57540"/>
    </ligand>
</feature>
<evidence type="ECO:0000259" key="12">
    <source>
        <dbReference type="Pfam" id="PF02852"/>
    </source>
</evidence>
<feature type="binding site" evidence="9">
    <location>
        <position position="199"/>
    </location>
    <ligand>
        <name>NAD(+)</name>
        <dbReference type="ChEBI" id="CHEBI:57540"/>
    </ligand>
</feature>
<feature type="binding site" evidence="9">
    <location>
        <position position="51"/>
    </location>
    <ligand>
        <name>FAD</name>
        <dbReference type="ChEBI" id="CHEBI:57692"/>
    </ligand>
</feature>
<keyword evidence="2 11" id="KW-0285">Flavoprotein</keyword>
<evidence type="ECO:0000313" key="14">
    <source>
        <dbReference type="EMBL" id="ORW51984.1"/>
    </source>
</evidence>
<name>A0A1X2AKS7_9MYCO</name>
<keyword evidence="9" id="KW-0547">Nucleotide-binding</keyword>
<dbReference type="InterPro" id="IPR023753">
    <property type="entry name" value="FAD/NAD-binding_dom"/>
</dbReference>
<evidence type="ECO:0000256" key="9">
    <source>
        <dbReference type="PIRSR" id="PIRSR000350-3"/>
    </source>
</evidence>
<keyword evidence="6" id="KW-1015">Disulfide bond</keyword>
<dbReference type="NCBIfam" id="NF004992">
    <property type="entry name" value="PRK06370.1-4"/>
    <property type="match status" value="1"/>
</dbReference>
<dbReference type="PANTHER" id="PTHR43014:SF2">
    <property type="entry name" value="MERCURIC REDUCTASE"/>
    <property type="match status" value="1"/>
</dbReference>
<dbReference type="Pfam" id="PF07992">
    <property type="entry name" value="Pyr_redox_2"/>
    <property type="match status" value="1"/>
</dbReference>
<feature type="binding site" evidence="9">
    <location>
        <begin position="176"/>
        <end position="183"/>
    </location>
    <ligand>
        <name>NAD(+)</name>
        <dbReference type="ChEBI" id="CHEBI:57540"/>
    </ligand>
</feature>
<comment type="similarity">
    <text evidence="1 11">Belongs to the class-I pyridine nucleotide-disulfide oxidoreductase family.</text>
</comment>
<gene>
    <name evidence="14" type="ORF">AWB90_03405</name>
</gene>
<dbReference type="SUPFAM" id="SSF55424">
    <property type="entry name" value="FAD/NAD-linked reductases, dimerisation (C-terminal) domain"/>
    <property type="match status" value="1"/>
</dbReference>
<dbReference type="GO" id="GO:0016668">
    <property type="term" value="F:oxidoreductase activity, acting on a sulfur group of donors, NAD(P) as acceptor"/>
    <property type="evidence" value="ECO:0007669"/>
    <property type="project" value="InterPro"/>
</dbReference>
<evidence type="ECO:0000256" key="10">
    <source>
        <dbReference type="PIRSR" id="PIRSR000350-4"/>
    </source>
</evidence>
<dbReference type="Gene3D" id="3.50.50.60">
    <property type="entry name" value="FAD/NAD(P)-binding domain"/>
    <property type="match status" value="2"/>
</dbReference>
<evidence type="ECO:0000256" key="3">
    <source>
        <dbReference type="ARBA" id="ARBA00022827"/>
    </source>
</evidence>
<evidence type="ECO:0000256" key="5">
    <source>
        <dbReference type="ARBA" id="ARBA00023002"/>
    </source>
</evidence>
<dbReference type="SUPFAM" id="SSF51905">
    <property type="entry name" value="FAD/NAD(P)-binding domain"/>
    <property type="match status" value="1"/>
</dbReference>
<dbReference type="InterPro" id="IPR001100">
    <property type="entry name" value="Pyr_nuc-diS_OxRdtase"/>
</dbReference>
<evidence type="ECO:0000259" key="13">
    <source>
        <dbReference type="Pfam" id="PF07992"/>
    </source>
</evidence>
<keyword evidence="9" id="KW-0520">NAD</keyword>
<protein>
    <submittedName>
        <fullName evidence="14">Mercuric reductase</fullName>
    </submittedName>
</protein>
<dbReference type="OrthoDB" id="9800167at2"/>
<comment type="caution">
    <text evidence="14">The sequence shown here is derived from an EMBL/GenBank/DDBJ whole genome shotgun (WGS) entry which is preliminary data.</text>
</comment>
<dbReference type="PANTHER" id="PTHR43014">
    <property type="entry name" value="MERCURIC REDUCTASE"/>
    <property type="match status" value="1"/>
</dbReference>
<evidence type="ECO:0000256" key="11">
    <source>
        <dbReference type="RuleBase" id="RU003691"/>
    </source>
</evidence>
<evidence type="ECO:0000256" key="1">
    <source>
        <dbReference type="ARBA" id="ARBA00007532"/>
    </source>
</evidence>
<dbReference type="GO" id="GO:0003955">
    <property type="term" value="F:NAD(P)H dehydrogenase (quinone) activity"/>
    <property type="evidence" value="ECO:0007669"/>
    <property type="project" value="TreeGrafter"/>
</dbReference>
<comment type="cofactor">
    <cofactor evidence="9">
        <name>FAD</name>
        <dbReference type="ChEBI" id="CHEBI:57692"/>
    </cofactor>
    <text evidence="9">Binds 1 FAD per subunit.</text>
</comment>